<proteinExistence type="predicted"/>
<dbReference type="PROSITE" id="PS51762">
    <property type="entry name" value="GH16_2"/>
    <property type="match status" value="1"/>
</dbReference>
<feature type="domain" description="GH16" evidence="2">
    <location>
        <begin position="36"/>
        <end position="295"/>
    </location>
</feature>
<sequence length="295" mass="31869">MRIRSGLRRLLVAGVVGAVVVLSAAALPAAAAGPRENWAAVTSPHFHQLPSGNQLTRVDDPGAVDGTALRMRLVAGPGVGPDAGIQIASNQSYGYGEYSTRMKAADCSGQPGVGVVTGVFTYSTDHADGNGDGLPDNSEIDIEWLCAQPEVIYLTIWTDYADSELRKVSRVIDLRAGKIISTCFSTHFGECMPVSASENQPTSVPAIAGYNSATEYFEYGFSWSADAVTYYLVDRAGKRVTLWDYRGPATRIPSKPGAFMQNVWHTNNWDPYGFPAHNQPTQHTDAVVDWTQLPR</sequence>
<dbReference type="RefSeq" id="WP_253766384.1">
    <property type="nucleotide sequence ID" value="NZ_JAMTCK010000001.1"/>
</dbReference>
<evidence type="ECO:0000256" key="1">
    <source>
        <dbReference type="SAM" id="SignalP"/>
    </source>
</evidence>
<dbReference type="Pfam" id="PF00722">
    <property type="entry name" value="Glyco_hydro_16"/>
    <property type="match status" value="1"/>
</dbReference>
<gene>
    <name evidence="3" type="ORF">LX83_000441</name>
</gene>
<keyword evidence="1" id="KW-0732">Signal</keyword>
<dbReference type="CDD" id="cd00413">
    <property type="entry name" value="Glyco_hydrolase_16"/>
    <property type="match status" value="1"/>
</dbReference>
<dbReference type="InterPro" id="IPR000757">
    <property type="entry name" value="Beta-glucanase-like"/>
</dbReference>
<evidence type="ECO:0000313" key="4">
    <source>
        <dbReference type="Proteomes" id="UP001206128"/>
    </source>
</evidence>
<name>A0AAE3G8D3_9PSEU</name>
<dbReference type="AlphaFoldDB" id="A0AAE3G8D3"/>
<reference evidence="3" key="1">
    <citation type="submission" date="2022-06" db="EMBL/GenBank/DDBJ databases">
        <title>Genomic Encyclopedia of Archaeal and Bacterial Type Strains, Phase II (KMG-II): from individual species to whole genera.</title>
        <authorList>
            <person name="Goeker M."/>
        </authorList>
    </citation>
    <scope>NUCLEOTIDE SEQUENCE</scope>
    <source>
        <strain evidence="3">DSM 43935</strain>
    </source>
</reference>
<dbReference type="SUPFAM" id="SSF49899">
    <property type="entry name" value="Concanavalin A-like lectins/glucanases"/>
    <property type="match status" value="1"/>
</dbReference>
<keyword evidence="4" id="KW-1185">Reference proteome</keyword>
<comment type="caution">
    <text evidence="3">The sequence shown here is derived from an EMBL/GenBank/DDBJ whole genome shotgun (WGS) entry which is preliminary data.</text>
</comment>
<accession>A0AAE3G8D3</accession>
<dbReference type="EMBL" id="JAMTCK010000001">
    <property type="protein sequence ID" value="MCP2163601.1"/>
    <property type="molecule type" value="Genomic_DNA"/>
</dbReference>
<feature type="signal peptide" evidence="1">
    <location>
        <begin position="1"/>
        <end position="31"/>
    </location>
</feature>
<dbReference type="GO" id="GO:0005975">
    <property type="term" value="P:carbohydrate metabolic process"/>
    <property type="evidence" value="ECO:0007669"/>
    <property type="project" value="InterPro"/>
</dbReference>
<organism evidence="3 4">
    <name type="scientific">Goodfellowiella coeruleoviolacea</name>
    <dbReference type="NCBI Taxonomy" id="334858"/>
    <lineage>
        <taxon>Bacteria</taxon>
        <taxon>Bacillati</taxon>
        <taxon>Actinomycetota</taxon>
        <taxon>Actinomycetes</taxon>
        <taxon>Pseudonocardiales</taxon>
        <taxon>Pseudonocardiaceae</taxon>
        <taxon>Goodfellowiella</taxon>
    </lineage>
</organism>
<protein>
    <submittedName>
        <fullName evidence="3">Glycosyl hydrolases family 16</fullName>
    </submittedName>
</protein>
<keyword evidence="3" id="KW-0378">Hydrolase</keyword>
<evidence type="ECO:0000313" key="3">
    <source>
        <dbReference type="EMBL" id="MCP2163601.1"/>
    </source>
</evidence>
<dbReference type="InterPro" id="IPR013320">
    <property type="entry name" value="ConA-like_dom_sf"/>
</dbReference>
<dbReference type="Proteomes" id="UP001206128">
    <property type="component" value="Unassembled WGS sequence"/>
</dbReference>
<evidence type="ECO:0000259" key="2">
    <source>
        <dbReference type="PROSITE" id="PS51762"/>
    </source>
</evidence>
<dbReference type="GO" id="GO:0004553">
    <property type="term" value="F:hydrolase activity, hydrolyzing O-glycosyl compounds"/>
    <property type="evidence" value="ECO:0007669"/>
    <property type="project" value="InterPro"/>
</dbReference>
<feature type="chain" id="PRO_5042187860" evidence="1">
    <location>
        <begin position="32"/>
        <end position="295"/>
    </location>
</feature>
<dbReference type="Gene3D" id="2.60.120.200">
    <property type="match status" value="1"/>
</dbReference>